<dbReference type="InterPro" id="IPR052087">
    <property type="entry name" value="RRP12"/>
</dbReference>
<evidence type="ECO:0000313" key="2">
    <source>
        <dbReference type="EMBL" id="GIY69269.1"/>
    </source>
</evidence>
<evidence type="ECO:0000256" key="1">
    <source>
        <dbReference type="SAM" id="MobiDB-lite"/>
    </source>
</evidence>
<name>A0AAV4VHG3_9ARAC</name>
<sequence>MYGSKEKTIDDLLADSDDDIINDNVKVKASKSRAKKSLTVKTENQVKRKRQNDDFKLSADGRLIIEDEDDGKKSVLKSKDENNLLSDVIEPLQKKKTKFDNSDDEADKTNSAPLVHKGIHRTLESKAKRRCPGEEFKAMKAGGDIKKGKLEPYAYVPFNKMALNKRKQMKLKGQFKNFVNAAKRGASVGMKRKKENRKRF</sequence>
<dbReference type="PANTHER" id="PTHR48287">
    <property type="entry name" value="ARM REPEAT SUPERFAMILY PROTEIN"/>
    <property type="match status" value="1"/>
</dbReference>
<feature type="region of interest" description="Disordered" evidence="1">
    <location>
        <begin position="95"/>
        <end position="115"/>
    </location>
</feature>
<evidence type="ECO:0000313" key="3">
    <source>
        <dbReference type="Proteomes" id="UP001054837"/>
    </source>
</evidence>
<dbReference type="Proteomes" id="UP001054837">
    <property type="component" value="Unassembled WGS sequence"/>
</dbReference>
<gene>
    <name evidence="2" type="primary">RRP12</name>
    <name evidence="2" type="ORF">CDAR_188081</name>
</gene>
<organism evidence="2 3">
    <name type="scientific">Caerostris darwini</name>
    <dbReference type="NCBI Taxonomy" id="1538125"/>
    <lineage>
        <taxon>Eukaryota</taxon>
        <taxon>Metazoa</taxon>
        <taxon>Ecdysozoa</taxon>
        <taxon>Arthropoda</taxon>
        <taxon>Chelicerata</taxon>
        <taxon>Arachnida</taxon>
        <taxon>Araneae</taxon>
        <taxon>Araneomorphae</taxon>
        <taxon>Entelegynae</taxon>
        <taxon>Araneoidea</taxon>
        <taxon>Araneidae</taxon>
        <taxon>Caerostris</taxon>
    </lineage>
</organism>
<dbReference type="AlphaFoldDB" id="A0AAV4VHG3"/>
<reference evidence="2 3" key="1">
    <citation type="submission" date="2021-06" db="EMBL/GenBank/DDBJ databases">
        <title>Caerostris darwini draft genome.</title>
        <authorList>
            <person name="Kono N."/>
            <person name="Arakawa K."/>
        </authorList>
    </citation>
    <scope>NUCLEOTIDE SEQUENCE [LARGE SCALE GENOMIC DNA]</scope>
</reference>
<protein>
    <submittedName>
        <fullName evidence="2">RRP12-like protein</fullName>
    </submittedName>
</protein>
<accession>A0AAV4VHG3</accession>
<feature type="region of interest" description="Disordered" evidence="1">
    <location>
        <begin position="31"/>
        <end position="53"/>
    </location>
</feature>
<dbReference type="PANTHER" id="PTHR48287:SF1">
    <property type="entry name" value="ARM REPEAT SUPERFAMILY PROTEIN"/>
    <property type="match status" value="1"/>
</dbReference>
<comment type="caution">
    <text evidence="2">The sequence shown here is derived from an EMBL/GenBank/DDBJ whole genome shotgun (WGS) entry which is preliminary data.</text>
</comment>
<dbReference type="EMBL" id="BPLQ01013030">
    <property type="protein sequence ID" value="GIY69269.1"/>
    <property type="molecule type" value="Genomic_DNA"/>
</dbReference>
<keyword evidence="3" id="KW-1185">Reference proteome</keyword>
<proteinExistence type="predicted"/>